<reference evidence="1 2" key="1">
    <citation type="submission" date="2016-10" db="EMBL/GenBank/DDBJ databases">
        <authorList>
            <person name="de Groot N.N."/>
        </authorList>
    </citation>
    <scope>NUCLEOTIDE SEQUENCE [LARGE SCALE GENOMIC DNA]</scope>
    <source>
        <strain evidence="1 2">IPL20</strain>
    </source>
</reference>
<dbReference type="EMBL" id="FPCK01000004">
    <property type="protein sequence ID" value="SFV38481.1"/>
    <property type="molecule type" value="Genomic_DNA"/>
</dbReference>
<dbReference type="InterPro" id="IPR010466">
    <property type="entry name" value="DUF1058"/>
</dbReference>
<dbReference type="Gene3D" id="2.30.30.40">
    <property type="entry name" value="SH3 Domains"/>
    <property type="match status" value="1"/>
</dbReference>
<evidence type="ECO:0000313" key="1">
    <source>
        <dbReference type="EMBL" id="SFV38481.1"/>
    </source>
</evidence>
<dbReference type="Proteomes" id="UP000199074">
    <property type="component" value="Unassembled WGS sequence"/>
</dbReference>
<name>A0A1I7NUZ0_9HYPH</name>
<keyword evidence="2" id="KW-1185">Reference proteome</keyword>
<dbReference type="STRING" id="429728.SAMN05216456_3458"/>
<organism evidence="1 2">
    <name type="scientific">Devosia crocina</name>
    <dbReference type="NCBI Taxonomy" id="429728"/>
    <lineage>
        <taxon>Bacteria</taxon>
        <taxon>Pseudomonadati</taxon>
        <taxon>Pseudomonadota</taxon>
        <taxon>Alphaproteobacteria</taxon>
        <taxon>Hyphomicrobiales</taxon>
        <taxon>Devosiaceae</taxon>
        <taxon>Devosia</taxon>
    </lineage>
</organism>
<protein>
    <submittedName>
        <fullName evidence="1">SH3-like domain-containing protein</fullName>
    </submittedName>
</protein>
<dbReference type="Pfam" id="PF06347">
    <property type="entry name" value="SH3_4"/>
    <property type="match status" value="2"/>
</dbReference>
<gene>
    <name evidence="1" type="ORF">SAMN05216456_3458</name>
</gene>
<proteinExistence type="predicted"/>
<evidence type="ECO:0000313" key="2">
    <source>
        <dbReference type="Proteomes" id="UP000199074"/>
    </source>
</evidence>
<sequence>MIRQIQTVCKVMLFSHAMPGRARVFFPRLLACLVLVLGSFIAHAPASFAQTGTVTGLPIPRFVTTRSNPVNVRVGPGTRYDIAWNFLVSGVPVEIIAEFDTWRKIRDVDGMEGWVHQNLLVGNRAGYAAPLLANGEVSMFVSRSDTARVRARLAPGARMNINECDGNWCAVAAGPPGERASFSGFVRQEEIWGVYPDEVFD</sequence>
<dbReference type="AlphaFoldDB" id="A0A1I7NUZ0"/>
<accession>A0A1I7NUZ0</accession>